<dbReference type="PROSITE" id="PS00130">
    <property type="entry name" value="U_DNA_GLYCOSYLASE"/>
    <property type="match status" value="1"/>
</dbReference>
<proteinExistence type="inferred from homology"/>
<dbReference type="EMBL" id="RWJN01000288">
    <property type="protein sequence ID" value="TCD63584.1"/>
    <property type="molecule type" value="Genomic_DNA"/>
</dbReference>
<evidence type="ECO:0000259" key="7">
    <source>
        <dbReference type="SMART" id="SM00986"/>
    </source>
</evidence>
<evidence type="ECO:0000313" key="8">
    <source>
        <dbReference type="EMBL" id="TCD63584.1"/>
    </source>
</evidence>
<evidence type="ECO:0000256" key="3">
    <source>
        <dbReference type="ARBA" id="ARBA00022801"/>
    </source>
</evidence>
<dbReference type="InterPro" id="IPR036895">
    <property type="entry name" value="Uracil-DNA_glycosylase-like_sf"/>
</dbReference>
<feature type="region of interest" description="Disordered" evidence="6">
    <location>
        <begin position="13"/>
        <end position="57"/>
    </location>
</feature>
<dbReference type="Proteomes" id="UP000292702">
    <property type="component" value="Unassembled WGS sequence"/>
</dbReference>
<dbReference type="InterPro" id="IPR002043">
    <property type="entry name" value="UDG_fam1"/>
</dbReference>
<evidence type="ECO:0000256" key="5">
    <source>
        <dbReference type="PROSITE-ProRule" id="PRU10072"/>
    </source>
</evidence>
<feature type="compositionally biased region" description="Low complexity" evidence="6">
    <location>
        <begin position="28"/>
        <end position="49"/>
    </location>
</feature>
<dbReference type="PANTHER" id="PTHR11264:SF0">
    <property type="entry name" value="URACIL-DNA GLYCOSYLASE"/>
    <property type="match status" value="1"/>
</dbReference>
<keyword evidence="2" id="KW-0227">DNA damage</keyword>
<keyword evidence="9" id="KW-1185">Reference proteome</keyword>
<comment type="similarity">
    <text evidence="1">Belongs to the uracil-DNA glycosylase (UDG) superfamily. UNG family.</text>
</comment>
<sequence>MATEEVVYLEDLVAGTAPTSKPSDNTDANPSSQASASSTGSNTTAARGAENGKPAATNALKRQRTLVDMFSAAPATQSSKKLKLEKSGGSAGSIKASVTTSSLSAVVSGSQPLNSIPFSLSAYQESLSEEERQLLGLECESMGKSWLKLLKDEIRKPYFIKLKQFLWNQGVKGAGDSAASLKVYPAPKNIYSWSNLTPLGRVKVVIIGQDPYHGPGQAHGLCFSVPKGVAVPPSLRNVSIPTTSRAVVRADVHEASVGQIYNEIKAEYPDFEVPKHGNLTSWAENGVLLLNACLTVKASEAASHSGKGWEEFTDKVIDVVDKYGTAHPSPLSASRGFFGNGHFKKANDWLEAKYGVDGRVDWCSLPVTHQ</sequence>
<dbReference type="SUPFAM" id="SSF52141">
    <property type="entry name" value="Uracil-DNA glycosylase-like"/>
    <property type="match status" value="1"/>
</dbReference>
<dbReference type="GO" id="GO:0004844">
    <property type="term" value="F:uracil DNA N-glycosylase activity"/>
    <property type="evidence" value="ECO:0007669"/>
    <property type="project" value="InterPro"/>
</dbReference>
<reference evidence="8 9" key="1">
    <citation type="submission" date="2018-11" db="EMBL/GenBank/DDBJ databases">
        <title>Genome assembly of Steccherinum ochraceum LE-BIN_3174, the white-rot fungus of the Steccherinaceae family (The Residual Polyporoid clade, Polyporales, Basidiomycota).</title>
        <authorList>
            <person name="Fedorova T.V."/>
            <person name="Glazunova O.A."/>
            <person name="Landesman E.O."/>
            <person name="Moiseenko K.V."/>
            <person name="Psurtseva N.V."/>
            <person name="Savinova O.S."/>
            <person name="Shakhova N.V."/>
            <person name="Tyazhelova T.V."/>
            <person name="Vasina D.V."/>
        </authorList>
    </citation>
    <scope>NUCLEOTIDE SEQUENCE [LARGE SCALE GENOMIC DNA]</scope>
    <source>
        <strain evidence="8 9">LE-BIN_3174</strain>
    </source>
</reference>
<dbReference type="GO" id="GO:0005634">
    <property type="term" value="C:nucleus"/>
    <property type="evidence" value="ECO:0007669"/>
    <property type="project" value="TreeGrafter"/>
</dbReference>
<dbReference type="PANTHER" id="PTHR11264">
    <property type="entry name" value="URACIL-DNA GLYCOSYLASE"/>
    <property type="match status" value="1"/>
</dbReference>
<accession>A0A4R0RMP6</accession>
<organism evidence="8 9">
    <name type="scientific">Steccherinum ochraceum</name>
    <dbReference type="NCBI Taxonomy" id="92696"/>
    <lineage>
        <taxon>Eukaryota</taxon>
        <taxon>Fungi</taxon>
        <taxon>Dikarya</taxon>
        <taxon>Basidiomycota</taxon>
        <taxon>Agaricomycotina</taxon>
        <taxon>Agaricomycetes</taxon>
        <taxon>Polyporales</taxon>
        <taxon>Steccherinaceae</taxon>
        <taxon>Steccherinum</taxon>
    </lineage>
</organism>
<dbReference type="SMART" id="SM00987">
    <property type="entry name" value="UreE_C"/>
    <property type="match status" value="1"/>
</dbReference>
<dbReference type="OrthoDB" id="10031947at2759"/>
<keyword evidence="3" id="KW-0378">Hydrolase</keyword>
<feature type="active site" description="Proton acceptor" evidence="5">
    <location>
        <position position="210"/>
    </location>
</feature>
<dbReference type="STRING" id="92696.A0A4R0RMP6"/>
<keyword evidence="4" id="KW-0234">DNA repair</keyword>
<evidence type="ECO:0000256" key="4">
    <source>
        <dbReference type="ARBA" id="ARBA00023204"/>
    </source>
</evidence>
<comment type="caution">
    <text evidence="8">The sequence shown here is derived from an EMBL/GenBank/DDBJ whole genome shotgun (WGS) entry which is preliminary data.</text>
</comment>
<dbReference type="AlphaFoldDB" id="A0A4R0RMP6"/>
<dbReference type="SMART" id="SM00986">
    <property type="entry name" value="UDG"/>
    <property type="match status" value="1"/>
</dbReference>
<dbReference type="GO" id="GO:0005739">
    <property type="term" value="C:mitochondrion"/>
    <property type="evidence" value="ECO:0007669"/>
    <property type="project" value="TreeGrafter"/>
</dbReference>
<dbReference type="InterPro" id="IPR005122">
    <property type="entry name" value="Uracil-DNA_glycosylase-like"/>
</dbReference>
<evidence type="ECO:0000256" key="2">
    <source>
        <dbReference type="ARBA" id="ARBA00022763"/>
    </source>
</evidence>
<protein>
    <recommendedName>
        <fullName evidence="7">Uracil-DNA glycosylase-like domain-containing protein</fullName>
    </recommendedName>
</protein>
<evidence type="ECO:0000313" key="9">
    <source>
        <dbReference type="Proteomes" id="UP000292702"/>
    </source>
</evidence>
<evidence type="ECO:0000256" key="6">
    <source>
        <dbReference type="SAM" id="MobiDB-lite"/>
    </source>
</evidence>
<feature type="domain" description="Uracil-DNA glycosylase-like" evidence="7">
    <location>
        <begin position="195"/>
        <end position="350"/>
    </location>
</feature>
<dbReference type="GO" id="GO:0097510">
    <property type="term" value="P:base-excision repair, AP site formation via deaminated base removal"/>
    <property type="evidence" value="ECO:0007669"/>
    <property type="project" value="TreeGrafter"/>
</dbReference>
<dbReference type="InterPro" id="IPR018085">
    <property type="entry name" value="Ura-DNA_Glyclase_AS"/>
</dbReference>
<feature type="compositionally biased region" description="Polar residues" evidence="6">
    <location>
        <begin position="17"/>
        <end position="27"/>
    </location>
</feature>
<dbReference type="Gene3D" id="3.40.470.10">
    <property type="entry name" value="Uracil-DNA glycosylase-like domain"/>
    <property type="match status" value="2"/>
</dbReference>
<name>A0A4R0RMP6_9APHY</name>
<dbReference type="Pfam" id="PF03167">
    <property type="entry name" value="UDG"/>
    <property type="match status" value="1"/>
</dbReference>
<gene>
    <name evidence="8" type="ORF">EIP91_005223</name>
</gene>
<dbReference type="CDD" id="cd10027">
    <property type="entry name" value="UDG-F1-like"/>
    <property type="match status" value="1"/>
</dbReference>
<evidence type="ECO:0000256" key="1">
    <source>
        <dbReference type="ARBA" id="ARBA00008184"/>
    </source>
</evidence>